<evidence type="ECO:0000313" key="2">
    <source>
        <dbReference type="Proteomes" id="UP000188184"/>
    </source>
</evidence>
<dbReference type="Proteomes" id="UP000188184">
    <property type="component" value="Chromosome"/>
</dbReference>
<sequence>MSGGGSDVRPGSWQRDVLSRQLHEPLPVVPKASGFPIPDREVPSTNLLTFSDNPFAYPATASSPSFFY</sequence>
<reference evidence="1 2" key="1">
    <citation type="submission" date="2017-02" db="EMBL/GenBank/DDBJ databases">
        <title>The complete genomic sequence of a novel cold adapted crude oil-degrading bacterium Planococcus qaidamina Y42.</title>
        <authorList>
            <person name="Yang R."/>
        </authorList>
    </citation>
    <scope>NUCLEOTIDE SEQUENCE [LARGE SCALE GENOMIC DNA]</scope>
    <source>
        <strain evidence="1 2">Y42</strain>
    </source>
</reference>
<protein>
    <submittedName>
        <fullName evidence="1">Uncharacterized protein</fullName>
    </submittedName>
</protein>
<accession>A0A1Q2KWM4</accession>
<evidence type="ECO:0000313" key="1">
    <source>
        <dbReference type="EMBL" id="AQQ52526.1"/>
    </source>
</evidence>
<proteinExistence type="predicted"/>
<name>A0A1Q2KWM4_9BACL</name>
<dbReference type="EMBL" id="CP019640">
    <property type="protein sequence ID" value="AQQ52526.1"/>
    <property type="molecule type" value="Genomic_DNA"/>
</dbReference>
<keyword evidence="2" id="KW-1185">Reference proteome</keyword>
<organism evidence="1 2">
    <name type="scientific">Planococcus lenghuensis</name>
    <dbReference type="NCBI Taxonomy" id="2213202"/>
    <lineage>
        <taxon>Bacteria</taxon>
        <taxon>Bacillati</taxon>
        <taxon>Bacillota</taxon>
        <taxon>Bacilli</taxon>
        <taxon>Bacillales</taxon>
        <taxon>Caryophanaceae</taxon>
        <taxon>Planococcus</taxon>
    </lineage>
</organism>
<dbReference type="KEGG" id="pmar:B0X71_05070"/>
<dbReference type="AlphaFoldDB" id="A0A1Q2KWM4"/>
<gene>
    <name evidence="1" type="ORF">B0X71_05070</name>
</gene>